<dbReference type="SUPFAM" id="SSF57302">
    <property type="entry name" value="Snake toxin-like"/>
    <property type="match status" value="1"/>
</dbReference>
<evidence type="ECO:0000256" key="5">
    <source>
        <dbReference type="SAM" id="SignalP"/>
    </source>
</evidence>
<evidence type="ECO:0000313" key="6">
    <source>
        <dbReference type="EMBL" id="ADF50012.1"/>
    </source>
</evidence>
<dbReference type="GO" id="GO:0005576">
    <property type="term" value="C:extracellular region"/>
    <property type="evidence" value="ECO:0007669"/>
    <property type="project" value="UniProtKB-SubCell"/>
</dbReference>
<reference evidence="6" key="1">
    <citation type="journal article" date="2010" name="BMC Mol. Biol.">
        <title>Transcriptomic analysis of the venom gland of the red-headed krait (Bungarus flaviceps) using expressed sequence tags.</title>
        <authorList>
            <person name="Siang A.S."/>
            <person name="Doley R."/>
            <person name="Vonk F.J."/>
            <person name="Kini R.M."/>
        </authorList>
    </citation>
    <scope>NUCLEOTIDE SEQUENCE</scope>
</reference>
<dbReference type="EMBL" id="GU190792">
    <property type="protein sequence ID" value="ADF50012.1"/>
    <property type="molecule type" value="mRNA"/>
</dbReference>
<dbReference type="InterPro" id="IPR003571">
    <property type="entry name" value="Snake_3FTx"/>
</dbReference>
<accession>D5J9P1</accession>
<comment type="subcellular location">
    <subcellularLocation>
        <location evidence="1">Secreted</location>
    </subcellularLocation>
</comment>
<protein>
    <submittedName>
        <fullName evidence="6">Short-chain three finger toxin isoform 4</fullName>
    </submittedName>
</protein>
<dbReference type="InterPro" id="IPR045860">
    <property type="entry name" value="Snake_toxin-like_sf"/>
</dbReference>
<dbReference type="AlphaFoldDB" id="D5J9P1"/>
<dbReference type="GO" id="GO:0090729">
    <property type="term" value="F:toxin activity"/>
    <property type="evidence" value="ECO:0007669"/>
    <property type="project" value="UniProtKB-KW"/>
</dbReference>
<feature type="signal peptide" evidence="5">
    <location>
        <begin position="1"/>
        <end position="21"/>
    </location>
</feature>
<dbReference type="Pfam" id="PF21947">
    <property type="entry name" value="Toxin_cobra-type"/>
    <property type="match status" value="1"/>
</dbReference>
<organism evidence="6">
    <name type="scientific">Bungarus flaviceps</name>
    <dbReference type="NCBI Taxonomy" id="8614"/>
    <lineage>
        <taxon>Eukaryota</taxon>
        <taxon>Metazoa</taxon>
        <taxon>Chordata</taxon>
        <taxon>Craniata</taxon>
        <taxon>Vertebrata</taxon>
        <taxon>Euteleostomi</taxon>
        <taxon>Lepidosauria</taxon>
        <taxon>Squamata</taxon>
        <taxon>Bifurcata</taxon>
        <taxon>Unidentata</taxon>
        <taxon>Episquamata</taxon>
        <taxon>Toxicofera</taxon>
        <taxon>Serpentes</taxon>
        <taxon>Colubroidea</taxon>
        <taxon>Elapidae</taxon>
        <taxon>Bungarinae</taxon>
        <taxon>Bungarus</taxon>
    </lineage>
</organism>
<proteinExistence type="evidence at transcript level"/>
<keyword evidence="2" id="KW-0964">Secreted</keyword>
<evidence type="ECO:0000256" key="2">
    <source>
        <dbReference type="ARBA" id="ARBA00022525"/>
    </source>
</evidence>
<sequence>MKTLLLTLVVVTIVCLDLGHTRICYNQQSTTPPTTENCEPGKNVCYKMYFSDHRGTRSSRGCVATCPTNNRYDRVVCCEKDKCNM</sequence>
<dbReference type="InterPro" id="IPR054131">
    <property type="entry name" value="Toxin_cobra-type"/>
</dbReference>
<dbReference type="CDD" id="cd00206">
    <property type="entry name" value="TFP_snake_toxin"/>
    <property type="match status" value="1"/>
</dbReference>
<evidence type="ECO:0000256" key="1">
    <source>
        <dbReference type="ARBA" id="ARBA00004613"/>
    </source>
</evidence>
<evidence type="ECO:0000256" key="3">
    <source>
        <dbReference type="ARBA" id="ARBA00022656"/>
    </source>
</evidence>
<keyword evidence="4" id="KW-1015">Disulfide bond</keyword>
<feature type="chain" id="PRO_5003073624" evidence="5">
    <location>
        <begin position="22"/>
        <end position="85"/>
    </location>
</feature>
<dbReference type="PROSITE" id="PS00272">
    <property type="entry name" value="SNAKE_TOXIN"/>
    <property type="match status" value="1"/>
</dbReference>
<dbReference type="InterPro" id="IPR003572">
    <property type="entry name" value="Cytotoxin_Cobra"/>
</dbReference>
<dbReference type="FunFam" id="2.10.60.10:FF:000024">
    <property type="entry name" value="Cytotoxin 1"/>
    <property type="match status" value="1"/>
</dbReference>
<evidence type="ECO:0000256" key="4">
    <source>
        <dbReference type="ARBA" id="ARBA00023157"/>
    </source>
</evidence>
<name>D5J9P1_9SAUR</name>
<dbReference type="Gene3D" id="2.10.60.10">
    <property type="entry name" value="CD59"/>
    <property type="match status" value="1"/>
</dbReference>
<dbReference type="PRINTS" id="PR00282">
    <property type="entry name" value="CYTOTOXIN"/>
</dbReference>
<dbReference type="InterPro" id="IPR018354">
    <property type="entry name" value="Snake_toxin_con_site"/>
</dbReference>
<keyword evidence="3" id="KW-0800">Toxin</keyword>
<keyword evidence="5" id="KW-0732">Signal</keyword>